<dbReference type="Pfam" id="PF03956">
    <property type="entry name" value="Lys_export"/>
    <property type="match status" value="1"/>
</dbReference>
<reference evidence="2 3" key="1">
    <citation type="submission" date="2016-08" db="EMBL/GenBank/DDBJ databases">
        <authorList>
            <person name="Seilhamer J.J."/>
        </authorList>
    </citation>
    <scope>NUCLEOTIDE SEQUENCE [LARGE SCALE GENOMIC DNA]</scope>
    <source>
        <strain evidence="2">M3/6</strain>
    </source>
</reference>
<proteinExistence type="predicted"/>
<organism evidence="2 3">
    <name type="scientific">Proteiniphilum saccharofermentans</name>
    <dbReference type="NCBI Taxonomy" id="1642647"/>
    <lineage>
        <taxon>Bacteria</taxon>
        <taxon>Pseudomonadati</taxon>
        <taxon>Bacteroidota</taxon>
        <taxon>Bacteroidia</taxon>
        <taxon>Bacteroidales</taxon>
        <taxon>Dysgonomonadaceae</taxon>
        <taxon>Proteiniphilum</taxon>
    </lineage>
</organism>
<feature type="transmembrane region" description="Helical" evidence="1">
    <location>
        <begin position="96"/>
        <end position="119"/>
    </location>
</feature>
<feature type="transmembrane region" description="Helical" evidence="1">
    <location>
        <begin position="67"/>
        <end position="84"/>
    </location>
</feature>
<dbReference type="EMBL" id="LT605205">
    <property type="protein sequence ID" value="SCD19909.1"/>
    <property type="molecule type" value="Genomic_DNA"/>
</dbReference>
<dbReference type="KEGG" id="psac:PSM36_1084"/>
<gene>
    <name evidence="2" type="ORF">PSM36_1084</name>
</gene>
<accession>A0A1R3T1A5</accession>
<evidence type="ECO:0000313" key="2">
    <source>
        <dbReference type="EMBL" id="SCD19909.1"/>
    </source>
</evidence>
<keyword evidence="3" id="KW-1185">Reference proteome</keyword>
<sequence length="132" mass="14963">MSIFFKIMLTLVYLIIYLLLFICLIHSFQTNNRQIFLNMFIAIGFMLLGGIFGFVLRKKEFRNISKIIILLIWLLLFILGLEVGSNPEIISGLANIGVEALIITLAAVFGSAVAALLLWKHINNKRKGLHEE</sequence>
<name>A0A1R3T1A5_9BACT</name>
<evidence type="ECO:0000256" key="1">
    <source>
        <dbReference type="SAM" id="Phobius"/>
    </source>
</evidence>
<dbReference type="AlphaFoldDB" id="A0A1R3T1A5"/>
<dbReference type="STRING" id="1642647.PSM36_1084"/>
<keyword evidence="1" id="KW-0812">Transmembrane</keyword>
<keyword evidence="1" id="KW-1133">Transmembrane helix</keyword>
<protein>
    <recommendedName>
        <fullName evidence="4">DUF340 domain-containing protein</fullName>
    </recommendedName>
</protein>
<dbReference type="Proteomes" id="UP000187464">
    <property type="component" value="Chromosome I"/>
</dbReference>
<dbReference type="InterPro" id="IPR005642">
    <property type="entry name" value="LysO"/>
</dbReference>
<feature type="transmembrane region" description="Helical" evidence="1">
    <location>
        <begin position="7"/>
        <end position="29"/>
    </location>
</feature>
<feature type="transmembrane region" description="Helical" evidence="1">
    <location>
        <begin position="35"/>
        <end position="55"/>
    </location>
</feature>
<dbReference type="GO" id="GO:0015661">
    <property type="term" value="F:L-lysine efflux transmembrane transporter activity"/>
    <property type="evidence" value="ECO:0007669"/>
    <property type="project" value="InterPro"/>
</dbReference>
<evidence type="ECO:0000313" key="3">
    <source>
        <dbReference type="Proteomes" id="UP000187464"/>
    </source>
</evidence>
<evidence type="ECO:0008006" key="4">
    <source>
        <dbReference type="Google" id="ProtNLM"/>
    </source>
</evidence>
<keyword evidence="1" id="KW-0472">Membrane</keyword>